<dbReference type="EMBL" id="BLYI01000003">
    <property type="protein sequence ID" value="GFO83711.1"/>
    <property type="molecule type" value="Genomic_DNA"/>
</dbReference>
<evidence type="ECO:0000313" key="3">
    <source>
        <dbReference type="Proteomes" id="UP000613208"/>
    </source>
</evidence>
<dbReference type="Proteomes" id="UP000613208">
    <property type="component" value="Unassembled WGS sequence"/>
</dbReference>
<dbReference type="RefSeq" id="WP_201309528.1">
    <property type="nucleotide sequence ID" value="NZ_BLYI01000003.1"/>
</dbReference>
<comment type="caution">
    <text evidence="2">The sequence shown here is derived from an EMBL/GenBank/DDBJ whole genome shotgun (WGS) entry which is preliminary data.</text>
</comment>
<organism evidence="2 3">
    <name type="scientific">Anaerostipes butyraticus</name>
    <dbReference type="NCBI Taxonomy" id="645466"/>
    <lineage>
        <taxon>Bacteria</taxon>
        <taxon>Bacillati</taxon>
        <taxon>Bacillota</taxon>
        <taxon>Clostridia</taxon>
        <taxon>Lachnospirales</taxon>
        <taxon>Lachnospiraceae</taxon>
        <taxon>Anaerostipes</taxon>
    </lineage>
</organism>
<gene>
    <name evidence="2" type="ORF">ANBU17_00580</name>
</gene>
<sequence>MVRIFHFIFGRLFFRISGQHVERFLNLCAKHQMILWDLKPDGQGYSFYIRRSADKELQDLASKTNVKLQLDGQYGLPFFLREHRKRKAFFFSAGLAVLIIFVLSQFLWEITVSGSEVYSESDILKYVTANFYRPGTWKGSVDCDLLEEHLREDYDEIAWVSCSLTGTRLHVEIKETLDRKTKQNPKTPCDIVANKTGIVTALSVKSGTPLVSVGDRVKKGSTLISGLIYYYSDDFQVTETDQIKADGEITMKTEETYKETIPMEYYEKKFGKEKIRLKSIYAGPWEWKLPFGKEEGRTDVMEKRYPLKIGKSLYFPVGIYMRTYRPYHAVKKTYTDAQAKKKLSDRLQRYIKKKEEKGIRILHKEIKYKKSGESYTASGTITQEEKAGKIRSIKALTKEQEEKIAPTTAAP</sequence>
<reference evidence="2" key="1">
    <citation type="submission" date="2020-06" db="EMBL/GenBank/DDBJ databases">
        <title>Characterization of fructooligosaccharide metabolism and fructooligosaccharide-degrading enzymes in human commensal butyrate producers.</title>
        <authorList>
            <person name="Tanno H."/>
            <person name="Fujii T."/>
            <person name="Hirano K."/>
            <person name="Maeno S."/>
            <person name="Tonozuka T."/>
            <person name="Sakamoto M."/>
            <person name="Ohkuma M."/>
            <person name="Tochio T."/>
            <person name="Endo A."/>
        </authorList>
    </citation>
    <scope>NUCLEOTIDE SEQUENCE</scope>
    <source>
        <strain evidence="2">JCM 17466</strain>
    </source>
</reference>
<name>A0A916Q705_9FIRM</name>
<keyword evidence="3" id="KW-1185">Reference proteome</keyword>
<keyword evidence="1" id="KW-1133">Transmembrane helix</keyword>
<protein>
    <recommendedName>
        <fullName evidence="4">Sporulation protein YqfD</fullName>
    </recommendedName>
</protein>
<dbReference type="Pfam" id="PF06898">
    <property type="entry name" value="YqfD"/>
    <property type="match status" value="1"/>
</dbReference>
<feature type="transmembrane region" description="Helical" evidence="1">
    <location>
        <begin position="88"/>
        <end position="108"/>
    </location>
</feature>
<accession>A0A916Q705</accession>
<evidence type="ECO:0000313" key="2">
    <source>
        <dbReference type="EMBL" id="GFO83711.1"/>
    </source>
</evidence>
<dbReference type="AlphaFoldDB" id="A0A916Q705"/>
<keyword evidence="1" id="KW-0472">Membrane</keyword>
<keyword evidence="1" id="KW-0812">Transmembrane</keyword>
<dbReference type="InterPro" id="IPR010690">
    <property type="entry name" value="YqfD"/>
</dbReference>
<evidence type="ECO:0008006" key="4">
    <source>
        <dbReference type="Google" id="ProtNLM"/>
    </source>
</evidence>
<proteinExistence type="predicted"/>
<evidence type="ECO:0000256" key="1">
    <source>
        <dbReference type="SAM" id="Phobius"/>
    </source>
</evidence>